<name>A0A451GH09_9RHOB</name>
<comment type="caution">
    <text evidence="1">The sequence shown here is derived from an EMBL/GenBank/DDBJ whole genome shotgun (WGS) entry which is preliminary data.</text>
</comment>
<dbReference type="RefSeq" id="WP_128490737.1">
    <property type="nucleotide sequence ID" value="NZ_JBHLXB010000073.1"/>
</dbReference>
<dbReference type="AlphaFoldDB" id="A0A451GH09"/>
<keyword evidence="2" id="KW-1185">Reference proteome</keyword>
<evidence type="ECO:0000313" key="2">
    <source>
        <dbReference type="Proteomes" id="UP000287168"/>
    </source>
</evidence>
<organism evidence="1 2">
    <name type="scientific">Falsigemmobacter intermedius</name>
    <dbReference type="NCBI Taxonomy" id="1553448"/>
    <lineage>
        <taxon>Bacteria</taxon>
        <taxon>Pseudomonadati</taxon>
        <taxon>Pseudomonadota</taxon>
        <taxon>Alphaproteobacteria</taxon>
        <taxon>Rhodobacterales</taxon>
        <taxon>Paracoccaceae</taxon>
        <taxon>Falsigemmobacter</taxon>
    </lineage>
</organism>
<accession>A0A451GH09</accession>
<proteinExistence type="predicted"/>
<sequence>MSQTPARLTDIQITAAAALVAEAKRVAFCRETLRMMAENYLRQAEKEPDEKVAVLKLAASILINEK</sequence>
<reference evidence="1 2" key="1">
    <citation type="journal article" date="2015" name="Int. J. Syst. Evol. Microbiol.">
        <title>Gemmobacter intermedius sp. nov., isolated from a white stork (Ciconia ciconia).</title>
        <authorList>
            <person name="Kampfer P."/>
            <person name="Jerzak L."/>
            <person name="Wilharm G."/>
            <person name="Golke J."/>
            <person name="Busse H.J."/>
            <person name="Glaeser S.P."/>
        </authorList>
    </citation>
    <scope>NUCLEOTIDE SEQUENCE [LARGE SCALE GENOMIC DNA]</scope>
    <source>
        <strain evidence="1 2">119/4</strain>
    </source>
</reference>
<dbReference type="EMBL" id="SBLC01000050">
    <property type="protein sequence ID" value="RWY37331.1"/>
    <property type="molecule type" value="Genomic_DNA"/>
</dbReference>
<evidence type="ECO:0000313" key="1">
    <source>
        <dbReference type="EMBL" id="RWY37331.1"/>
    </source>
</evidence>
<gene>
    <name evidence="1" type="ORF">EP867_17410</name>
</gene>
<dbReference type="Proteomes" id="UP000287168">
    <property type="component" value="Unassembled WGS sequence"/>
</dbReference>
<protein>
    <submittedName>
        <fullName evidence="1">Uncharacterized protein</fullName>
    </submittedName>
</protein>